<keyword evidence="5" id="KW-0349">Heme</keyword>
<accession>A0A7R9JUT2</accession>
<evidence type="ECO:0000256" key="4">
    <source>
        <dbReference type="ARBA" id="ARBA00010617"/>
    </source>
</evidence>
<evidence type="ECO:0008006" key="15">
    <source>
        <dbReference type="Google" id="ProtNLM"/>
    </source>
</evidence>
<dbReference type="Pfam" id="PF00067">
    <property type="entry name" value="p450"/>
    <property type="match status" value="1"/>
</dbReference>
<comment type="subcellular location">
    <subcellularLocation>
        <location evidence="3">Endoplasmic reticulum membrane</location>
        <topology evidence="3">Peripheral membrane protein</topology>
    </subcellularLocation>
    <subcellularLocation>
        <location evidence="2">Microsome membrane</location>
        <topology evidence="2">Peripheral membrane protein</topology>
    </subcellularLocation>
</comment>
<name>A0A7R9JUT2_TIMGE</name>
<evidence type="ECO:0000256" key="9">
    <source>
        <dbReference type="ARBA" id="ARBA00023002"/>
    </source>
</evidence>
<evidence type="ECO:0000256" key="5">
    <source>
        <dbReference type="ARBA" id="ARBA00022617"/>
    </source>
</evidence>
<keyword evidence="6" id="KW-0479">Metal-binding</keyword>
<evidence type="ECO:0000256" key="6">
    <source>
        <dbReference type="ARBA" id="ARBA00022723"/>
    </source>
</evidence>
<keyword evidence="11" id="KW-0503">Monooxygenase</keyword>
<evidence type="ECO:0000256" key="11">
    <source>
        <dbReference type="ARBA" id="ARBA00023033"/>
    </source>
</evidence>
<keyword evidence="7" id="KW-0256">Endoplasmic reticulum</keyword>
<evidence type="ECO:0000256" key="3">
    <source>
        <dbReference type="ARBA" id="ARBA00004406"/>
    </source>
</evidence>
<sequence>MVPEVDERKHYPRGQLLQSSSAPTGYAPQIATQKGLCDATVTPTPYTSWPPVVFGAKVKCSISSSARSLLSESPVLSEKEIYDETLVMILGAYETTATVNGFAIMLLAFHLEIQNKAFQELSDIFGNDQIRPATFQDVQEMKYLEQIIKETLRLYPPVPIIPRTVEEEIKIKNYTLPVGTIVLINLLGGTKAIRLSMMKKMTDNALRVGIGAHMRIDPVAIATTWTMSTTLNIC</sequence>
<evidence type="ECO:0000256" key="13">
    <source>
        <dbReference type="SAM" id="MobiDB-lite"/>
    </source>
</evidence>
<dbReference type="InterPro" id="IPR036396">
    <property type="entry name" value="Cyt_P450_sf"/>
</dbReference>
<proteinExistence type="inferred from homology"/>
<evidence type="ECO:0000256" key="2">
    <source>
        <dbReference type="ARBA" id="ARBA00004174"/>
    </source>
</evidence>
<dbReference type="GO" id="GO:0020037">
    <property type="term" value="F:heme binding"/>
    <property type="evidence" value="ECO:0007669"/>
    <property type="project" value="InterPro"/>
</dbReference>
<dbReference type="AlphaFoldDB" id="A0A7R9JUT2"/>
<protein>
    <recommendedName>
        <fullName evidence="15">Cytochrome P450</fullName>
    </recommendedName>
</protein>
<feature type="region of interest" description="Disordered" evidence="13">
    <location>
        <begin position="1"/>
        <end position="23"/>
    </location>
</feature>
<dbReference type="GO" id="GO:0004497">
    <property type="term" value="F:monooxygenase activity"/>
    <property type="evidence" value="ECO:0007669"/>
    <property type="project" value="UniProtKB-KW"/>
</dbReference>
<keyword evidence="8" id="KW-0492">Microsome</keyword>
<evidence type="ECO:0000256" key="12">
    <source>
        <dbReference type="ARBA" id="ARBA00023136"/>
    </source>
</evidence>
<dbReference type="EMBL" id="OE840233">
    <property type="protein sequence ID" value="CAD7589893.1"/>
    <property type="molecule type" value="Genomic_DNA"/>
</dbReference>
<comment type="cofactor">
    <cofactor evidence="1">
        <name>heme</name>
        <dbReference type="ChEBI" id="CHEBI:30413"/>
    </cofactor>
</comment>
<organism evidence="14">
    <name type="scientific">Timema genevievae</name>
    <name type="common">Walking stick</name>
    <dbReference type="NCBI Taxonomy" id="629358"/>
    <lineage>
        <taxon>Eukaryota</taxon>
        <taxon>Metazoa</taxon>
        <taxon>Ecdysozoa</taxon>
        <taxon>Arthropoda</taxon>
        <taxon>Hexapoda</taxon>
        <taxon>Insecta</taxon>
        <taxon>Pterygota</taxon>
        <taxon>Neoptera</taxon>
        <taxon>Polyneoptera</taxon>
        <taxon>Phasmatodea</taxon>
        <taxon>Timematodea</taxon>
        <taxon>Timematoidea</taxon>
        <taxon>Timematidae</taxon>
        <taxon>Timema</taxon>
    </lineage>
</organism>
<evidence type="ECO:0000256" key="7">
    <source>
        <dbReference type="ARBA" id="ARBA00022824"/>
    </source>
</evidence>
<comment type="similarity">
    <text evidence="4">Belongs to the cytochrome P450 family.</text>
</comment>
<dbReference type="PANTHER" id="PTHR24291">
    <property type="entry name" value="CYTOCHROME P450 FAMILY 4"/>
    <property type="match status" value="1"/>
</dbReference>
<dbReference type="GO" id="GO:0005506">
    <property type="term" value="F:iron ion binding"/>
    <property type="evidence" value="ECO:0007669"/>
    <property type="project" value="InterPro"/>
</dbReference>
<dbReference type="SUPFAM" id="SSF48264">
    <property type="entry name" value="Cytochrome P450"/>
    <property type="match status" value="1"/>
</dbReference>
<evidence type="ECO:0000256" key="1">
    <source>
        <dbReference type="ARBA" id="ARBA00001971"/>
    </source>
</evidence>
<keyword evidence="10" id="KW-0408">Iron</keyword>
<dbReference type="GO" id="GO:0005789">
    <property type="term" value="C:endoplasmic reticulum membrane"/>
    <property type="evidence" value="ECO:0007669"/>
    <property type="project" value="UniProtKB-SubCell"/>
</dbReference>
<evidence type="ECO:0000256" key="10">
    <source>
        <dbReference type="ARBA" id="ARBA00023004"/>
    </source>
</evidence>
<keyword evidence="9" id="KW-0560">Oxidoreductase</keyword>
<reference evidence="14" key="1">
    <citation type="submission" date="2020-11" db="EMBL/GenBank/DDBJ databases">
        <authorList>
            <person name="Tran Van P."/>
        </authorList>
    </citation>
    <scope>NUCLEOTIDE SEQUENCE</scope>
</reference>
<keyword evidence="12" id="KW-0472">Membrane</keyword>
<dbReference type="InterPro" id="IPR001128">
    <property type="entry name" value="Cyt_P450"/>
</dbReference>
<dbReference type="Gene3D" id="1.10.630.10">
    <property type="entry name" value="Cytochrome P450"/>
    <property type="match status" value="1"/>
</dbReference>
<dbReference type="PANTHER" id="PTHR24291:SF189">
    <property type="entry name" value="CYTOCHROME P450 4C3-RELATED"/>
    <property type="match status" value="1"/>
</dbReference>
<evidence type="ECO:0000313" key="14">
    <source>
        <dbReference type="EMBL" id="CAD7589893.1"/>
    </source>
</evidence>
<evidence type="ECO:0000256" key="8">
    <source>
        <dbReference type="ARBA" id="ARBA00022848"/>
    </source>
</evidence>
<gene>
    <name evidence="14" type="ORF">TGEB3V08_LOCUS3785</name>
</gene>
<dbReference type="GO" id="GO:0016705">
    <property type="term" value="F:oxidoreductase activity, acting on paired donors, with incorporation or reduction of molecular oxygen"/>
    <property type="evidence" value="ECO:0007669"/>
    <property type="project" value="InterPro"/>
</dbReference>
<dbReference type="InterPro" id="IPR050196">
    <property type="entry name" value="Cytochrome_P450_Monoox"/>
</dbReference>